<organism evidence="1 2">
    <name type="scientific">Staurois parvus</name>
    <dbReference type="NCBI Taxonomy" id="386267"/>
    <lineage>
        <taxon>Eukaryota</taxon>
        <taxon>Metazoa</taxon>
        <taxon>Chordata</taxon>
        <taxon>Craniata</taxon>
        <taxon>Vertebrata</taxon>
        <taxon>Euteleostomi</taxon>
        <taxon>Amphibia</taxon>
        <taxon>Batrachia</taxon>
        <taxon>Anura</taxon>
        <taxon>Neobatrachia</taxon>
        <taxon>Ranoidea</taxon>
        <taxon>Ranidae</taxon>
        <taxon>Staurois</taxon>
    </lineage>
</organism>
<sequence>MFFTLLVSGKNDPCIGDQWQESSLHWGSVGRMLLTLEASGKNAPYIGG</sequence>
<comment type="caution">
    <text evidence="1">The sequence shown here is derived from an EMBL/GenBank/DDBJ whole genome shotgun (WGS) entry which is preliminary data.</text>
</comment>
<reference evidence="1" key="1">
    <citation type="submission" date="2023-05" db="EMBL/GenBank/DDBJ databases">
        <authorList>
            <person name="Stuckert A."/>
        </authorList>
    </citation>
    <scope>NUCLEOTIDE SEQUENCE</scope>
</reference>
<name>A0ABN9GNH7_9NEOB</name>
<gene>
    <name evidence="1" type="ORF">SPARVUS_LOCUS14279173</name>
</gene>
<keyword evidence="2" id="KW-1185">Reference proteome</keyword>
<accession>A0ABN9GNH7</accession>
<protein>
    <submittedName>
        <fullName evidence="1">Uncharacterized protein</fullName>
    </submittedName>
</protein>
<evidence type="ECO:0000313" key="2">
    <source>
        <dbReference type="Proteomes" id="UP001162483"/>
    </source>
</evidence>
<dbReference type="EMBL" id="CATNWA010018816">
    <property type="protein sequence ID" value="CAI9609690.1"/>
    <property type="molecule type" value="Genomic_DNA"/>
</dbReference>
<proteinExistence type="predicted"/>
<dbReference type="Proteomes" id="UP001162483">
    <property type="component" value="Unassembled WGS sequence"/>
</dbReference>
<evidence type="ECO:0000313" key="1">
    <source>
        <dbReference type="EMBL" id="CAI9609690.1"/>
    </source>
</evidence>